<dbReference type="RefSeq" id="XP_018139783.1">
    <property type="nucleotide sequence ID" value="XM_018286132.1"/>
</dbReference>
<evidence type="ECO:0000256" key="1">
    <source>
        <dbReference type="ARBA" id="ARBA00022490"/>
    </source>
</evidence>
<accession>A0A179FAE3</accession>
<feature type="domain" description="COP9 signalosome complex subunit 3 N-terminal helical repeats" evidence="2">
    <location>
        <begin position="34"/>
        <end position="284"/>
    </location>
</feature>
<dbReference type="GeneID" id="28850126"/>
<keyword evidence="1" id="KW-0963">Cytoplasm</keyword>
<dbReference type="STRING" id="1380566.A0A179FAE3"/>
<name>A0A179FAE3_METCM</name>
<organism evidence="3 4">
    <name type="scientific">Pochonia chlamydosporia 170</name>
    <dbReference type="NCBI Taxonomy" id="1380566"/>
    <lineage>
        <taxon>Eukaryota</taxon>
        <taxon>Fungi</taxon>
        <taxon>Dikarya</taxon>
        <taxon>Ascomycota</taxon>
        <taxon>Pezizomycotina</taxon>
        <taxon>Sordariomycetes</taxon>
        <taxon>Hypocreomycetidae</taxon>
        <taxon>Hypocreales</taxon>
        <taxon>Clavicipitaceae</taxon>
        <taxon>Pochonia</taxon>
    </lineage>
</organism>
<dbReference type="EMBL" id="LSBJ02000007">
    <property type="protein sequence ID" value="OAQ62079.1"/>
    <property type="molecule type" value="Genomic_DNA"/>
</dbReference>
<dbReference type="GO" id="GO:0006511">
    <property type="term" value="P:ubiquitin-dependent protein catabolic process"/>
    <property type="evidence" value="ECO:0007669"/>
    <property type="project" value="TreeGrafter"/>
</dbReference>
<dbReference type="InterPro" id="IPR050756">
    <property type="entry name" value="CSN3"/>
</dbReference>
<dbReference type="Pfam" id="PF22788">
    <property type="entry name" value="COP9_hel_rpt"/>
    <property type="match status" value="1"/>
</dbReference>
<evidence type="ECO:0000313" key="4">
    <source>
        <dbReference type="Proteomes" id="UP000078397"/>
    </source>
</evidence>
<protein>
    <submittedName>
        <fullName evidence="3">COP9 signalosome complex subunit 3</fullName>
    </submittedName>
</protein>
<reference evidence="3 4" key="1">
    <citation type="journal article" date="2016" name="PLoS Pathog.">
        <title>Biosynthesis of antibiotic leucinostatins in bio-control fungus Purpureocillium lilacinum and their inhibition on phytophthora revealed by genome mining.</title>
        <authorList>
            <person name="Wang G."/>
            <person name="Liu Z."/>
            <person name="Lin R."/>
            <person name="Li E."/>
            <person name="Mao Z."/>
            <person name="Ling J."/>
            <person name="Yang Y."/>
            <person name="Yin W.B."/>
            <person name="Xie B."/>
        </authorList>
    </citation>
    <scope>NUCLEOTIDE SEQUENCE [LARGE SCALE GENOMIC DNA]</scope>
    <source>
        <strain evidence="3">170</strain>
    </source>
</reference>
<proteinExistence type="predicted"/>
<dbReference type="InterPro" id="IPR055089">
    <property type="entry name" value="COP9_N"/>
</dbReference>
<evidence type="ECO:0000259" key="2">
    <source>
        <dbReference type="Pfam" id="PF22788"/>
    </source>
</evidence>
<dbReference type="OrthoDB" id="29061at2759"/>
<dbReference type="KEGG" id="pchm:VFPPC_07235"/>
<comment type="caution">
    <text evidence="3">The sequence shown here is derived from an EMBL/GenBank/DDBJ whole genome shotgun (WGS) entry which is preliminary data.</text>
</comment>
<dbReference type="AlphaFoldDB" id="A0A179FAE3"/>
<gene>
    <name evidence="3" type="ORF">VFPPC_07235</name>
</gene>
<keyword evidence="4" id="KW-1185">Reference proteome</keyword>
<dbReference type="PANTHER" id="PTHR10758:SF1">
    <property type="entry name" value="COP9 SIGNALOSOME COMPLEX SUBUNIT 3"/>
    <property type="match status" value="1"/>
</dbReference>
<sequence>MDYIHGILTAQPVTKAVTVSATKVYDSSLRQHLATLIKNAPKIRADVPTYAVDLLSTLDPAVHSIGYLVVLEILLERSDSGPMISQECLLDKVVEFVLHFDPIQIRYYGQSMSALLEKIACGKLFPPTTAVQLLSIAILRIDPTGSLFTTTHLLLAKLAYTSNTVESAMEIFDCDILFYPNMSSSKDGKPLCDPSLAPVAYISTQSGLTDTVRPATVLEYDHLRGLAYMSLGLWSKAREAFEKVISHPSKDKSVSKIMIESHKRWILVGLLSQGKTPTVPPFTSGSANTCYKVTGRSYINLADAFSNSNAEKLKSLIEDNASLWEEDGTGSLVAEILSSYQKWQIISLRQVYQRVGISQVREMTLSAQTGKPLENDGEALSLIRQMIESGMLDGHIEQDGSESYLSFQDDNDVVSEAQFARQIAQSHHTIELLGKHYQAMNDRLTGSKEYVKHLVREQKRAEKDVTDAGIGFDSQIEDEDLMAGILPHT</sequence>
<dbReference type="GO" id="GO:0008180">
    <property type="term" value="C:COP9 signalosome"/>
    <property type="evidence" value="ECO:0007669"/>
    <property type="project" value="TreeGrafter"/>
</dbReference>
<dbReference type="PANTHER" id="PTHR10758">
    <property type="entry name" value="26S PROTEASOME NON-ATPASE REGULATORY SUBUNIT 3/COP9 SIGNALOSOME COMPLEX SUBUNIT 3"/>
    <property type="match status" value="1"/>
</dbReference>
<evidence type="ECO:0000313" key="3">
    <source>
        <dbReference type="EMBL" id="OAQ62079.1"/>
    </source>
</evidence>
<dbReference type="Proteomes" id="UP000078397">
    <property type="component" value="Unassembled WGS sequence"/>
</dbReference>